<dbReference type="InterPro" id="IPR011992">
    <property type="entry name" value="EF-hand-dom_pair"/>
</dbReference>
<evidence type="ECO:0000313" key="7">
    <source>
        <dbReference type="Proteomes" id="UP000507470"/>
    </source>
</evidence>
<feature type="domain" description="EF-hand" evidence="5">
    <location>
        <begin position="113"/>
        <end position="148"/>
    </location>
</feature>
<keyword evidence="3" id="KW-0677">Repeat</keyword>
<keyword evidence="4" id="KW-0106">Calcium</keyword>
<dbReference type="AlphaFoldDB" id="A0A6J8ED13"/>
<feature type="domain" description="EF-hand" evidence="5">
    <location>
        <begin position="77"/>
        <end position="112"/>
    </location>
</feature>
<keyword evidence="2" id="KW-0479">Metal-binding</keyword>
<gene>
    <name evidence="6" type="ORF">MCOR_50331</name>
</gene>
<sequence>MGAVYDKVLDSGGDDNEFEVQIVRYKPEAIDSLCEKSKFSRKELQIMYRGFKQECPTGIVDEDTFKEIYSRFFPQGDSDSYAHYVFNTFDHDGNGTLSFEEFVVGLSVLARGTMTERLEWAFNLYDINGDGLITREEMLNIISAIYELMGRFCEPSVYENTTRDHVEMVFKKMDLNKDGVISLDEFMDSCRRDENITKGMSMFDTVL</sequence>
<dbReference type="PROSITE" id="PS00018">
    <property type="entry name" value="EF_HAND_1"/>
    <property type="match status" value="3"/>
</dbReference>
<evidence type="ECO:0000256" key="1">
    <source>
        <dbReference type="ARBA" id="ARBA00006049"/>
    </source>
</evidence>
<dbReference type="PROSITE" id="PS50222">
    <property type="entry name" value="EF_HAND_2"/>
    <property type="match status" value="3"/>
</dbReference>
<dbReference type="InterPro" id="IPR002048">
    <property type="entry name" value="EF_hand_dom"/>
</dbReference>
<dbReference type="Gene3D" id="1.10.238.10">
    <property type="entry name" value="EF-hand"/>
    <property type="match status" value="1"/>
</dbReference>
<dbReference type="Proteomes" id="UP000507470">
    <property type="component" value="Unassembled WGS sequence"/>
</dbReference>
<evidence type="ECO:0000256" key="4">
    <source>
        <dbReference type="ARBA" id="ARBA00022837"/>
    </source>
</evidence>
<dbReference type="InterPro" id="IPR028846">
    <property type="entry name" value="Recoverin"/>
</dbReference>
<comment type="similarity">
    <text evidence="1">Belongs to the recoverin family.</text>
</comment>
<protein>
    <recommendedName>
        <fullName evidence="5">EF-hand domain-containing protein</fullName>
    </recommendedName>
</protein>
<dbReference type="Pfam" id="PF13499">
    <property type="entry name" value="EF-hand_7"/>
    <property type="match status" value="1"/>
</dbReference>
<organism evidence="6 7">
    <name type="scientific">Mytilus coruscus</name>
    <name type="common">Sea mussel</name>
    <dbReference type="NCBI Taxonomy" id="42192"/>
    <lineage>
        <taxon>Eukaryota</taxon>
        <taxon>Metazoa</taxon>
        <taxon>Spiralia</taxon>
        <taxon>Lophotrochozoa</taxon>
        <taxon>Mollusca</taxon>
        <taxon>Bivalvia</taxon>
        <taxon>Autobranchia</taxon>
        <taxon>Pteriomorphia</taxon>
        <taxon>Mytilida</taxon>
        <taxon>Mytiloidea</taxon>
        <taxon>Mytilidae</taxon>
        <taxon>Mytilinae</taxon>
        <taxon>Mytilus</taxon>
    </lineage>
</organism>
<evidence type="ECO:0000256" key="3">
    <source>
        <dbReference type="ARBA" id="ARBA00022737"/>
    </source>
</evidence>
<dbReference type="SUPFAM" id="SSF47473">
    <property type="entry name" value="EF-hand"/>
    <property type="match status" value="1"/>
</dbReference>
<dbReference type="Pfam" id="PF13833">
    <property type="entry name" value="EF-hand_8"/>
    <property type="match status" value="1"/>
</dbReference>
<dbReference type="PRINTS" id="PR00450">
    <property type="entry name" value="RECOVERIN"/>
</dbReference>
<accession>A0A6J8ED13</accession>
<evidence type="ECO:0000256" key="2">
    <source>
        <dbReference type="ARBA" id="ARBA00022723"/>
    </source>
</evidence>
<dbReference type="EMBL" id="CACVKT020008819">
    <property type="protein sequence ID" value="CAC5417853.1"/>
    <property type="molecule type" value="Genomic_DNA"/>
</dbReference>
<feature type="domain" description="EF-hand" evidence="5">
    <location>
        <begin position="161"/>
        <end position="196"/>
    </location>
</feature>
<reference evidence="6 7" key="1">
    <citation type="submission" date="2020-06" db="EMBL/GenBank/DDBJ databases">
        <authorList>
            <person name="Li R."/>
            <person name="Bekaert M."/>
        </authorList>
    </citation>
    <scope>NUCLEOTIDE SEQUENCE [LARGE SCALE GENOMIC DNA]</scope>
    <source>
        <strain evidence="7">wild</strain>
    </source>
</reference>
<name>A0A6J8ED13_MYTCO</name>
<dbReference type="InterPro" id="IPR018247">
    <property type="entry name" value="EF_Hand_1_Ca_BS"/>
</dbReference>
<dbReference type="CDD" id="cd00051">
    <property type="entry name" value="EFh"/>
    <property type="match status" value="2"/>
</dbReference>
<evidence type="ECO:0000313" key="6">
    <source>
        <dbReference type="EMBL" id="CAC5417853.1"/>
    </source>
</evidence>
<proteinExistence type="inferred from homology"/>
<dbReference type="OrthoDB" id="191686at2759"/>
<dbReference type="SMART" id="SM00054">
    <property type="entry name" value="EFh"/>
    <property type="match status" value="3"/>
</dbReference>
<dbReference type="GO" id="GO:0005509">
    <property type="term" value="F:calcium ion binding"/>
    <property type="evidence" value="ECO:0007669"/>
    <property type="project" value="InterPro"/>
</dbReference>
<dbReference type="FunFam" id="1.10.238.10:FF:000009">
    <property type="entry name" value="Visinin-like protein 1"/>
    <property type="match status" value="1"/>
</dbReference>
<evidence type="ECO:0000259" key="5">
    <source>
        <dbReference type="PROSITE" id="PS50222"/>
    </source>
</evidence>
<keyword evidence="7" id="KW-1185">Reference proteome</keyword>
<dbReference type="PANTHER" id="PTHR23055">
    <property type="entry name" value="CALCIUM BINDING PROTEINS"/>
    <property type="match status" value="1"/>
</dbReference>
<dbReference type="PANTHER" id="PTHR23055:SF167">
    <property type="entry name" value="EF-HAND DOMAIN-CONTAINING PROTEIN"/>
    <property type="match status" value="1"/>
</dbReference>